<accession>A0A8H9G6M1</accession>
<evidence type="ECO:0000313" key="9">
    <source>
        <dbReference type="EMBL" id="GGK92360.1"/>
    </source>
</evidence>
<dbReference type="SUPFAM" id="SSF161098">
    <property type="entry name" value="MetI-like"/>
    <property type="match status" value="1"/>
</dbReference>
<keyword evidence="6 7" id="KW-0472">Membrane</keyword>
<feature type="transmembrane region" description="Helical" evidence="7">
    <location>
        <begin position="25"/>
        <end position="48"/>
    </location>
</feature>
<evidence type="ECO:0000256" key="4">
    <source>
        <dbReference type="ARBA" id="ARBA00022692"/>
    </source>
</evidence>
<feature type="transmembrane region" description="Helical" evidence="7">
    <location>
        <begin position="124"/>
        <end position="146"/>
    </location>
</feature>
<keyword evidence="4 7" id="KW-0812">Transmembrane</keyword>
<feature type="transmembrane region" description="Helical" evidence="7">
    <location>
        <begin position="199"/>
        <end position="224"/>
    </location>
</feature>
<evidence type="ECO:0000256" key="7">
    <source>
        <dbReference type="RuleBase" id="RU363032"/>
    </source>
</evidence>
<evidence type="ECO:0000259" key="8">
    <source>
        <dbReference type="PROSITE" id="PS50928"/>
    </source>
</evidence>
<comment type="similarity">
    <text evidence="7">Belongs to the binding-protein-dependent transport system permease family.</text>
</comment>
<reference evidence="9" key="2">
    <citation type="submission" date="2020-09" db="EMBL/GenBank/DDBJ databases">
        <authorList>
            <person name="Sun Q."/>
            <person name="Ohkuma M."/>
        </authorList>
    </citation>
    <scope>NUCLEOTIDE SEQUENCE</scope>
    <source>
        <strain evidence="9">JCM 1480</strain>
    </source>
</reference>
<dbReference type="InterPro" id="IPR000515">
    <property type="entry name" value="MetI-like"/>
</dbReference>
<comment type="subcellular location">
    <subcellularLocation>
        <location evidence="1 7">Cell membrane</location>
        <topology evidence="1 7">Multi-pass membrane protein</topology>
    </subcellularLocation>
</comment>
<keyword evidence="5 7" id="KW-1133">Transmembrane helix</keyword>
<dbReference type="CDD" id="cd06261">
    <property type="entry name" value="TM_PBP2"/>
    <property type="match status" value="1"/>
</dbReference>
<dbReference type="InterPro" id="IPR035906">
    <property type="entry name" value="MetI-like_sf"/>
</dbReference>
<dbReference type="EMBL" id="JAFBCG010000001">
    <property type="protein sequence ID" value="MBM7802382.1"/>
    <property type="molecule type" value="Genomic_DNA"/>
</dbReference>
<name>A0A8H9G6M1_9MICO</name>
<sequence>MTTIADRRTTTVRPRRASRETTRKWIVGSIAIVVSFVVFLVPFAFILLQAMKSPADANELGFTLPEQFQLWQNLAAVLGSGDGGILRAFLNSTVLTVGSVLIMVVFSAMVGYTLQRRPSRWNGVINFFVLAGLIVPPAIVPTIWVLQGLNLFKTMGGMILIEATFGLSFCILLFRAFVATIPKELDEAAVLDGAGPIRLFFGVVLPLLKPVVITVVLVQSVAVFNDFANPLYFLPGADNQTVQQTLFSFQSQSVSQLNLLFTDVLLITIPPLVLYIFFNRQIVAGMTSGAVKG</sequence>
<dbReference type="PANTHER" id="PTHR43744">
    <property type="entry name" value="ABC TRANSPORTER PERMEASE PROTEIN MG189-RELATED-RELATED"/>
    <property type="match status" value="1"/>
</dbReference>
<dbReference type="PROSITE" id="PS50928">
    <property type="entry name" value="ABC_TM1"/>
    <property type="match status" value="1"/>
</dbReference>
<evidence type="ECO:0000256" key="6">
    <source>
        <dbReference type="ARBA" id="ARBA00023136"/>
    </source>
</evidence>
<feature type="transmembrane region" description="Helical" evidence="7">
    <location>
        <begin position="257"/>
        <end position="278"/>
    </location>
</feature>
<evidence type="ECO:0000256" key="1">
    <source>
        <dbReference type="ARBA" id="ARBA00004651"/>
    </source>
</evidence>
<evidence type="ECO:0000313" key="10">
    <source>
        <dbReference type="EMBL" id="MBM7802382.1"/>
    </source>
</evidence>
<keyword evidence="3" id="KW-1003">Cell membrane</keyword>
<dbReference type="Gene3D" id="1.10.3720.10">
    <property type="entry name" value="MetI-like"/>
    <property type="match status" value="1"/>
</dbReference>
<evidence type="ECO:0000256" key="3">
    <source>
        <dbReference type="ARBA" id="ARBA00022475"/>
    </source>
</evidence>
<proteinExistence type="inferred from homology"/>
<protein>
    <submittedName>
        <fullName evidence="10">Raffinose/stachyose/melibiose transport system permease protein</fullName>
    </submittedName>
    <submittedName>
        <fullName evidence="9">Sugar ABC transporter permease</fullName>
    </submittedName>
</protein>
<reference evidence="10 12" key="3">
    <citation type="submission" date="2021-01" db="EMBL/GenBank/DDBJ databases">
        <title>Sequencing the genomes of 1000 actinobacteria strains.</title>
        <authorList>
            <person name="Klenk H.-P."/>
        </authorList>
    </citation>
    <scope>NUCLEOTIDE SEQUENCE [LARGE SCALE GENOMIC DNA]</scope>
    <source>
        <strain evidence="10 12">DSM 20542</strain>
    </source>
</reference>
<dbReference type="EMBL" id="BMOI01000002">
    <property type="protein sequence ID" value="GGK92360.1"/>
    <property type="molecule type" value="Genomic_DNA"/>
</dbReference>
<evidence type="ECO:0000313" key="11">
    <source>
        <dbReference type="Proteomes" id="UP000648535"/>
    </source>
</evidence>
<feature type="transmembrane region" description="Helical" evidence="7">
    <location>
        <begin position="88"/>
        <end position="112"/>
    </location>
</feature>
<dbReference type="PANTHER" id="PTHR43744:SF12">
    <property type="entry name" value="ABC TRANSPORTER PERMEASE PROTEIN MG189-RELATED"/>
    <property type="match status" value="1"/>
</dbReference>
<dbReference type="Proteomes" id="UP000746584">
    <property type="component" value="Unassembled WGS sequence"/>
</dbReference>
<dbReference type="GO" id="GO:0055085">
    <property type="term" value="P:transmembrane transport"/>
    <property type="evidence" value="ECO:0007669"/>
    <property type="project" value="InterPro"/>
</dbReference>
<dbReference type="GO" id="GO:0005886">
    <property type="term" value="C:plasma membrane"/>
    <property type="evidence" value="ECO:0007669"/>
    <property type="project" value="UniProtKB-SubCell"/>
</dbReference>
<feature type="transmembrane region" description="Helical" evidence="7">
    <location>
        <begin position="158"/>
        <end position="178"/>
    </location>
</feature>
<keyword evidence="2 7" id="KW-0813">Transport</keyword>
<reference evidence="9" key="1">
    <citation type="journal article" date="2014" name="Int. J. Syst. Evol. Microbiol.">
        <title>Complete genome sequence of Corynebacterium casei LMG S-19264T (=DSM 44701T), isolated from a smear-ripened cheese.</title>
        <authorList>
            <consortium name="US DOE Joint Genome Institute (JGI-PGF)"/>
            <person name="Walter F."/>
            <person name="Albersmeier A."/>
            <person name="Kalinowski J."/>
            <person name="Ruckert C."/>
        </authorList>
    </citation>
    <scope>NUCLEOTIDE SEQUENCE</scope>
    <source>
        <strain evidence="9">JCM 1480</strain>
    </source>
</reference>
<evidence type="ECO:0000313" key="12">
    <source>
        <dbReference type="Proteomes" id="UP000746584"/>
    </source>
</evidence>
<dbReference type="Proteomes" id="UP000648535">
    <property type="component" value="Unassembled WGS sequence"/>
</dbReference>
<keyword evidence="12" id="KW-1185">Reference proteome</keyword>
<evidence type="ECO:0000256" key="2">
    <source>
        <dbReference type="ARBA" id="ARBA00022448"/>
    </source>
</evidence>
<comment type="caution">
    <text evidence="9">The sequence shown here is derived from an EMBL/GenBank/DDBJ whole genome shotgun (WGS) entry which is preliminary data.</text>
</comment>
<evidence type="ECO:0000256" key="5">
    <source>
        <dbReference type="ARBA" id="ARBA00022989"/>
    </source>
</evidence>
<feature type="domain" description="ABC transmembrane type-1" evidence="8">
    <location>
        <begin position="89"/>
        <end position="278"/>
    </location>
</feature>
<dbReference type="AlphaFoldDB" id="A0A8H9G6M1"/>
<gene>
    <name evidence="9" type="ORF">GCM10009769_08190</name>
    <name evidence="10" type="ORF">JOE58_001633</name>
</gene>
<organism evidence="9 11">
    <name type="scientific">Curtobacterium luteum</name>
    <dbReference type="NCBI Taxonomy" id="33881"/>
    <lineage>
        <taxon>Bacteria</taxon>
        <taxon>Bacillati</taxon>
        <taxon>Actinomycetota</taxon>
        <taxon>Actinomycetes</taxon>
        <taxon>Micrococcales</taxon>
        <taxon>Microbacteriaceae</taxon>
        <taxon>Curtobacterium</taxon>
    </lineage>
</organism>
<dbReference type="Pfam" id="PF00528">
    <property type="entry name" value="BPD_transp_1"/>
    <property type="match status" value="1"/>
</dbReference>